<proteinExistence type="predicted"/>
<dbReference type="EMBL" id="CAMAPE010000075">
    <property type="protein sequence ID" value="CAH9118165.1"/>
    <property type="molecule type" value="Genomic_DNA"/>
</dbReference>
<accession>A0A9P1EMM4</accession>
<sequence length="134" mass="14284">MDVKNFVGFKKKSAKEPKKKEAGTQKPVDKFFPREVEPSSVVPVDAVVATAKRKAADKGVEPVGKKPKRGDAGKKAPPVLIVDEHSTSEPPVVVATAPSNPPPTQMGELGLPREDIQFSLIKGTVIVHGTVDPK</sequence>
<name>A0A9P1EMM4_CUSEU</name>
<gene>
    <name evidence="2" type="ORF">CEURO_LOCUS21832</name>
</gene>
<feature type="compositionally biased region" description="Basic and acidic residues" evidence="1">
    <location>
        <begin position="14"/>
        <end position="31"/>
    </location>
</feature>
<evidence type="ECO:0000256" key="1">
    <source>
        <dbReference type="SAM" id="MobiDB-lite"/>
    </source>
</evidence>
<evidence type="ECO:0000313" key="2">
    <source>
        <dbReference type="EMBL" id="CAH9118165.1"/>
    </source>
</evidence>
<feature type="region of interest" description="Disordered" evidence="1">
    <location>
        <begin position="52"/>
        <end position="110"/>
    </location>
</feature>
<dbReference type="Proteomes" id="UP001152484">
    <property type="component" value="Unassembled WGS sequence"/>
</dbReference>
<feature type="region of interest" description="Disordered" evidence="1">
    <location>
        <begin position="1"/>
        <end position="31"/>
    </location>
</feature>
<organism evidence="2 3">
    <name type="scientific">Cuscuta europaea</name>
    <name type="common">European dodder</name>
    <dbReference type="NCBI Taxonomy" id="41803"/>
    <lineage>
        <taxon>Eukaryota</taxon>
        <taxon>Viridiplantae</taxon>
        <taxon>Streptophyta</taxon>
        <taxon>Embryophyta</taxon>
        <taxon>Tracheophyta</taxon>
        <taxon>Spermatophyta</taxon>
        <taxon>Magnoliopsida</taxon>
        <taxon>eudicotyledons</taxon>
        <taxon>Gunneridae</taxon>
        <taxon>Pentapetalae</taxon>
        <taxon>asterids</taxon>
        <taxon>lamiids</taxon>
        <taxon>Solanales</taxon>
        <taxon>Convolvulaceae</taxon>
        <taxon>Cuscuteae</taxon>
        <taxon>Cuscuta</taxon>
        <taxon>Cuscuta subgen. Cuscuta</taxon>
    </lineage>
</organism>
<protein>
    <submittedName>
        <fullName evidence="2">Uncharacterized protein</fullName>
    </submittedName>
</protein>
<reference evidence="2" key="1">
    <citation type="submission" date="2022-07" db="EMBL/GenBank/DDBJ databases">
        <authorList>
            <person name="Macas J."/>
            <person name="Novak P."/>
            <person name="Neumann P."/>
        </authorList>
    </citation>
    <scope>NUCLEOTIDE SEQUENCE</scope>
</reference>
<feature type="non-terminal residue" evidence="2">
    <location>
        <position position="134"/>
    </location>
</feature>
<comment type="caution">
    <text evidence="2">The sequence shown here is derived from an EMBL/GenBank/DDBJ whole genome shotgun (WGS) entry which is preliminary data.</text>
</comment>
<evidence type="ECO:0000313" key="3">
    <source>
        <dbReference type="Proteomes" id="UP001152484"/>
    </source>
</evidence>
<keyword evidence="3" id="KW-1185">Reference proteome</keyword>
<dbReference type="AlphaFoldDB" id="A0A9P1EMM4"/>
<feature type="compositionally biased region" description="Basic and acidic residues" evidence="1">
    <location>
        <begin position="54"/>
        <end position="74"/>
    </location>
</feature>